<protein>
    <submittedName>
        <fullName evidence="4">Cytidyltransferase-like protein</fullName>
    </submittedName>
</protein>
<comment type="caution">
    <text evidence="4">The sequence shown here is derived from an EMBL/GenBank/DDBJ whole genome shotgun (WGS) entry which is preliminary data.</text>
</comment>
<gene>
    <name evidence="4" type="ORF">FHX37_2324</name>
</gene>
<dbReference type="OrthoDB" id="9802794at2"/>
<sequence length="167" mass="17818">MTSPDPLDITTPALGFQWLFPPESHASPAVATGVFDVLHVGHVRFLSAVREAGHPLVVGVEDDERVTAWKGEGRPVNPAAERAEMLSALRCVDGVLCISGPADVADWKAYTELLRPLAPAALAFTEGDPHADAKRRGAEALQAEVWEFPLTQGRSTTGALGRLTRSS</sequence>
<proteinExistence type="predicted"/>
<dbReference type="PANTHER" id="PTHR43793">
    <property type="entry name" value="FAD SYNTHASE"/>
    <property type="match status" value="1"/>
</dbReference>
<dbReference type="PANTHER" id="PTHR43793:SF2">
    <property type="entry name" value="BIFUNCTIONAL PROTEIN HLDE"/>
    <property type="match status" value="1"/>
</dbReference>
<accession>A0A543NKQ0</accession>
<reference evidence="4 5" key="1">
    <citation type="submission" date="2019-06" db="EMBL/GenBank/DDBJ databases">
        <title>Sequencing the genomes of 1000 actinobacteria strains.</title>
        <authorList>
            <person name="Klenk H.-P."/>
        </authorList>
    </citation>
    <scope>NUCLEOTIDE SEQUENCE [LARGE SCALE GENOMIC DNA]</scope>
    <source>
        <strain evidence="4 5">DSM 45015</strain>
    </source>
</reference>
<dbReference type="Proteomes" id="UP000317422">
    <property type="component" value="Unassembled WGS sequence"/>
</dbReference>
<evidence type="ECO:0000313" key="5">
    <source>
        <dbReference type="Proteomes" id="UP000317422"/>
    </source>
</evidence>
<name>A0A543NKQ0_9ACTN</name>
<keyword evidence="1 4" id="KW-0808">Transferase</keyword>
<dbReference type="InterPro" id="IPR014729">
    <property type="entry name" value="Rossmann-like_a/b/a_fold"/>
</dbReference>
<dbReference type="NCBIfam" id="TIGR00125">
    <property type="entry name" value="cyt_tran_rel"/>
    <property type="match status" value="1"/>
</dbReference>
<keyword evidence="2" id="KW-0548">Nucleotidyltransferase</keyword>
<dbReference type="InterPro" id="IPR004821">
    <property type="entry name" value="Cyt_trans-like"/>
</dbReference>
<evidence type="ECO:0000313" key="4">
    <source>
        <dbReference type="EMBL" id="TQN32367.1"/>
    </source>
</evidence>
<dbReference type="SUPFAM" id="SSF52374">
    <property type="entry name" value="Nucleotidylyl transferase"/>
    <property type="match status" value="1"/>
</dbReference>
<dbReference type="Pfam" id="PF01467">
    <property type="entry name" value="CTP_transf_like"/>
    <property type="match status" value="1"/>
</dbReference>
<evidence type="ECO:0000256" key="1">
    <source>
        <dbReference type="ARBA" id="ARBA00022679"/>
    </source>
</evidence>
<dbReference type="EMBL" id="VFQC01000001">
    <property type="protein sequence ID" value="TQN32367.1"/>
    <property type="molecule type" value="Genomic_DNA"/>
</dbReference>
<dbReference type="Gene3D" id="3.40.50.620">
    <property type="entry name" value="HUPs"/>
    <property type="match status" value="1"/>
</dbReference>
<dbReference type="GO" id="GO:0016779">
    <property type="term" value="F:nucleotidyltransferase activity"/>
    <property type="evidence" value="ECO:0007669"/>
    <property type="project" value="UniProtKB-KW"/>
</dbReference>
<dbReference type="AlphaFoldDB" id="A0A543NKQ0"/>
<evidence type="ECO:0000259" key="3">
    <source>
        <dbReference type="Pfam" id="PF01467"/>
    </source>
</evidence>
<organism evidence="4 5">
    <name type="scientific">Haloactinospora alba</name>
    <dbReference type="NCBI Taxonomy" id="405555"/>
    <lineage>
        <taxon>Bacteria</taxon>
        <taxon>Bacillati</taxon>
        <taxon>Actinomycetota</taxon>
        <taxon>Actinomycetes</taxon>
        <taxon>Streptosporangiales</taxon>
        <taxon>Nocardiopsidaceae</taxon>
        <taxon>Haloactinospora</taxon>
    </lineage>
</organism>
<dbReference type="RefSeq" id="WP_141923878.1">
    <property type="nucleotide sequence ID" value="NZ_VFQC01000001.1"/>
</dbReference>
<keyword evidence="5" id="KW-1185">Reference proteome</keyword>
<evidence type="ECO:0000256" key="2">
    <source>
        <dbReference type="ARBA" id="ARBA00022695"/>
    </source>
</evidence>
<dbReference type="InterPro" id="IPR050385">
    <property type="entry name" value="Archaeal_FAD_synthase"/>
</dbReference>
<feature type="domain" description="Cytidyltransferase-like" evidence="3">
    <location>
        <begin position="31"/>
        <end position="99"/>
    </location>
</feature>